<accession>A0A1U9NQB3</accession>
<evidence type="ECO:0000313" key="2">
    <source>
        <dbReference type="EMBL" id="AQT69800.1"/>
    </source>
</evidence>
<dbReference type="SUPFAM" id="SSF54523">
    <property type="entry name" value="Pili subunits"/>
    <property type="match status" value="1"/>
</dbReference>
<dbReference type="PANTHER" id="PTHR30093">
    <property type="entry name" value="GENERAL SECRETION PATHWAY PROTEIN G"/>
    <property type="match status" value="1"/>
</dbReference>
<sequence length="281" mass="32839">MLAYKRKNKAFTLIELLVVIAIIALLLSILMPSLQKVKESAMAVVCGSNLRQWNIAMSFYTNDNNDTFPDADWDDDGQNDPRGQWWFLPLRPYYEDQPDIMLCAKADKKQDINSAADWVADGRYFPQDRDECWGRKIIDEDHPDYGEWFWSSYAPNSWLMDPSEGTWGAPLPTEAFWRRLTNVKQRSQVPFFVESSAVDVWPHHTDEPNSEEFGVNDGRGSMRALTLLRHGTKTNIVFMDGSLRKVDIKELWGFKWHQQYDRNYPDNPYTQDDAPWPSWMR</sequence>
<keyword evidence="1" id="KW-0472">Membrane</keyword>
<name>A0A1U9NQB3_9BACT</name>
<keyword evidence="1" id="KW-1133">Transmembrane helix</keyword>
<dbReference type="EMBL" id="CP019791">
    <property type="protein sequence ID" value="AQT69800.1"/>
    <property type="molecule type" value="Genomic_DNA"/>
</dbReference>
<dbReference type="NCBIfam" id="TIGR02532">
    <property type="entry name" value="IV_pilin_GFxxxE"/>
    <property type="match status" value="1"/>
</dbReference>
<dbReference type="PANTHER" id="PTHR30093:SF2">
    <property type="entry name" value="TYPE II SECRETION SYSTEM PROTEIN H"/>
    <property type="match status" value="1"/>
</dbReference>
<dbReference type="Proteomes" id="UP000189674">
    <property type="component" value="Chromosome"/>
</dbReference>
<proteinExistence type="predicted"/>
<evidence type="ECO:0000313" key="3">
    <source>
        <dbReference type="Proteomes" id="UP000189674"/>
    </source>
</evidence>
<gene>
    <name evidence="2" type="ORF">STSP2_02997</name>
</gene>
<keyword evidence="1" id="KW-0812">Transmembrane</keyword>
<dbReference type="KEGG" id="alus:STSP2_02997"/>
<dbReference type="OrthoDB" id="255848at2"/>
<feature type="transmembrane region" description="Helical" evidence="1">
    <location>
        <begin position="12"/>
        <end position="31"/>
    </location>
</feature>
<dbReference type="InterPro" id="IPR012902">
    <property type="entry name" value="N_methyl_site"/>
</dbReference>
<keyword evidence="3" id="KW-1185">Reference proteome</keyword>
<dbReference type="AlphaFoldDB" id="A0A1U9NQB3"/>
<organism evidence="2 3">
    <name type="scientific">Anaerohalosphaera lusitana</name>
    <dbReference type="NCBI Taxonomy" id="1936003"/>
    <lineage>
        <taxon>Bacteria</taxon>
        <taxon>Pseudomonadati</taxon>
        <taxon>Planctomycetota</taxon>
        <taxon>Phycisphaerae</taxon>
        <taxon>Sedimentisphaerales</taxon>
        <taxon>Anaerohalosphaeraceae</taxon>
        <taxon>Anaerohalosphaera</taxon>
    </lineage>
</organism>
<dbReference type="Gene3D" id="3.30.700.10">
    <property type="entry name" value="Glycoprotein, Type 4 Pilin"/>
    <property type="match status" value="1"/>
</dbReference>
<protein>
    <submittedName>
        <fullName evidence="2">Putative major pilin subunit</fullName>
    </submittedName>
</protein>
<dbReference type="InterPro" id="IPR045584">
    <property type="entry name" value="Pilin-like"/>
</dbReference>
<reference evidence="3" key="1">
    <citation type="submission" date="2017-02" db="EMBL/GenBank/DDBJ databases">
        <title>Comparative genomics and description of representatives of a novel lineage of planctomycetes thriving in anoxic sediments.</title>
        <authorList>
            <person name="Spring S."/>
            <person name="Bunk B."/>
            <person name="Sproer C."/>
        </authorList>
    </citation>
    <scope>NUCLEOTIDE SEQUENCE [LARGE SCALE GENOMIC DNA]</scope>
    <source>
        <strain evidence="3">ST-NAGAB-D1</strain>
    </source>
</reference>
<evidence type="ECO:0000256" key="1">
    <source>
        <dbReference type="SAM" id="Phobius"/>
    </source>
</evidence>
<dbReference type="STRING" id="1936003.STSP2_02997"/>
<dbReference type="Pfam" id="PF07963">
    <property type="entry name" value="N_methyl"/>
    <property type="match status" value="1"/>
</dbReference>